<dbReference type="PANTHER" id="PTHR43484:SF1">
    <property type="entry name" value="FLAGELLAR MOTOR SWITCH PROTEIN FLIN"/>
    <property type="match status" value="1"/>
</dbReference>
<keyword evidence="6" id="KW-0283">Flagellar rotation</keyword>
<keyword evidence="11" id="KW-1185">Reference proteome</keyword>
<dbReference type="GO" id="GO:0009425">
    <property type="term" value="C:bacterial-type flagellum basal body"/>
    <property type="evidence" value="ECO:0007669"/>
    <property type="project" value="InterPro"/>
</dbReference>
<evidence type="ECO:0000256" key="6">
    <source>
        <dbReference type="ARBA" id="ARBA00022779"/>
    </source>
</evidence>
<feature type="compositionally biased region" description="Acidic residues" evidence="8">
    <location>
        <begin position="1"/>
        <end position="10"/>
    </location>
</feature>
<evidence type="ECO:0000256" key="2">
    <source>
        <dbReference type="ARBA" id="ARBA00009226"/>
    </source>
</evidence>
<evidence type="ECO:0000313" key="10">
    <source>
        <dbReference type="EMBL" id="MBB5057636.1"/>
    </source>
</evidence>
<evidence type="ECO:0000256" key="5">
    <source>
        <dbReference type="ARBA" id="ARBA00022500"/>
    </source>
</evidence>
<accession>A0A7W7ZCY2</accession>
<proteinExistence type="inferred from homology"/>
<dbReference type="InterPro" id="IPR051469">
    <property type="entry name" value="FliN/MopA/SpaO"/>
</dbReference>
<keyword evidence="10" id="KW-0282">Flagellum</keyword>
<evidence type="ECO:0000259" key="9">
    <source>
        <dbReference type="Pfam" id="PF01052"/>
    </source>
</evidence>
<dbReference type="AlphaFoldDB" id="A0A7W7ZCY2"/>
<keyword evidence="4" id="KW-1003">Cell membrane</keyword>
<feature type="compositionally biased region" description="Low complexity" evidence="8">
    <location>
        <begin position="63"/>
        <end position="83"/>
    </location>
</feature>
<organism evidence="10 11">
    <name type="scientific">Granulicella aggregans</name>
    <dbReference type="NCBI Taxonomy" id="474949"/>
    <lineage>
        <taxon>Bacteria</taxon>
        <taxon>Pseudomonadati</taxon>
        <taxon>Acidobacteriota</taxon>
        <taxon>Terriglobia</taxon>
        <taxon>Terriglobales</taxon>
        <taxon>Acidobacteriaceae</taxon>
        <taxon>Granulicella</taxon>
    </lineage>
</organism>
<dbReference type="GO" id="GO:0005886">
    <property type="term" value="C:plasma membrane"/>
    <property type="evidence" value="ECO:0007669"/>
    <property type="project" value="UniProtKB-SubCell"/>
</dbReference>
<dbReference type="Pfam" id="PF01052">
    <property type="entry name" value="FliMN_C"/>
    <property type="match status" value="1"/>
</dbReference>
<evidence type="ECO:0000256" key="1">
    <source>
        <dbReference type="ARBA" id="ARBA00004413"/>
    </source>
</evidence>
<gene>
    <name evidence="10" type="ORF">HDF16_002342</name>
</gene>
<keyword evidence="10" id="KW-0969">Cilium</keyword>
<keyword evidence="5" id="KW-0145">Chemotaxis</keyword>
<comment type="subcellular location">
    <subcellularLocation>
        <location evidence="1">Cell membrane</location>
        <topology evidence="1">Peripheral membrane protein</topology>
        <orientation evidence="1">Cytoplasmic side</orientation>
    </subcellularLocation>
</comment>
<evidence type="ECO:0000256" key="3">
    <source>
        <dbReference type="ARBA" id="ARBA00021897"/>
    </source>
</evidence>
<dbReference type="GO" id="GO:0006935">
    <property type="term" value="P:chemotaxis"/>
    <property type="evidence" value="ECO:0007669"/>
    <property type="project" value="UniProtKB-KW"/>
</dbReference>
<name>A0A7W7ZCY2_9BACT</name>
<dbReference type="InterPro" id="IPR036429">
    <property type="entry name" value="SpoA-like_sf"/>
</dbReference>
<sequence length="206" mass="21503">MADEMDESLDAEEKGSTPKENMAEGVEASAAGSEQRLAGDIAGHDTADAAGVEALAPADGATERPPAAAAASTDSAEAFFDAAPNVDQPEPHGTRAASAGASTKNEAHPRVEANELDMPGLDLLYDVELDATLQFGSREMLLRDVLELGPGDVVELDRHIAQPVDLVVGDRIVARGEVVVASGNFALRVTEVAAPQMRLESIRCLF</sequence>
<evidence type="ECO:0000313" key="11">
    <source>
        <dbReference type="Proteomes" id="UP000540989"/>
    </source>
</evidence>
<dbReference type="InterPro" id="IPR001172">
    <property type="entry name" value="FliN_T3SS_HrcQb"/>
</dbReference>
<reference evidence="10 11" key="1">
    <citation type="submission" date="2020-08" db="EMBL/GenBank/DDBJ databases">
        <title>Genomic Encyclopedia of Type Strains, Phase IV (KMG-V): Genome sequencing to study the core and pangenomes of soil and plant-associated prokaryotes.</title>
        <authorList>
            <person name="Whitman W."/>
        </authorList>
    </citation>
    <scope>NUCLEOTIDE SEQUENCE [LARGE SCALE GENOMIC DNA]</scope>
    <source>
        <strain evidence="10 11">M8UP14</strain>
    </source>
</reference>
<evidence type="ECO:0000256" key="7">
    <source>
        <dbReference type="ARBA" id="ARBA00023136"/>
    </source>
</evidence>
<feature type="compositionally biased region" description="Low complexity" evidence="8">
    <location>
        <begin position="23"/>
        <end position="34"/>
    </location>
</feature>
<comment type="caution">
    <text evidence="10">The sequence shown here is derived from an EMBL/GenBank/DDBJ whole genome shotgun (WGS) entry which is preliminary data.</text>
</comment>
<comment type="similarity">
    <text evidence="2">Belongs to the FliN/MopA/SpaO family.</text>
</comment>
<dbReference type="Proteomes" id="UP000540989">
    <property type="component" value="Unassembled WGS sequence"/>
</dbReference>
<dbReference type="EMBL" id="JACHIP010000003">
    <property type="protein sequence ID" value="MBB5057636.1"/>
    <property type="molecule type" value="Genomic_DNA"/>
</dbReference>
<dbReference type="InterPro" id="IPR001543">
    <property type="entry name" value="FliN-like_C"/>
</dbReference>
<dbReference type="GO" id="GO:0071973">
    <property type="term" value="P:bacterial-type flagellum-dependent cell motility"/>
    <property type="evidence" value="ECO:0007669"/>
    <property type="project" value="InterPro"/>
</dbReference>
<dbReference type="SUPFAM" id="SSF101801">
    <property type="entry name" value="Surface presentation of antigens (SPOA)"/>
    <property type="match status" value="1"/>
</dbReference>
<evidence type="ECO:0000256" key="8">
    <source>
        <dbReference type="SAM" id="MobiDB-lite"/>
    </source>
</evidence>
<dbReference type="PRINTS" id="PR00956">
    <property type="entry name" value="FLGMOTORFLIN"/>
</dbReference>
<protein>
    <recommendedName>
        <fullName evidence="3">Flagellar motor switch protein FliN</fullName>
    </recommendedName>
</protein>
<dbReference type="Gene3D" id="2.30.330.10">
    <property type="entry name" value="SpoA-like"/>
    <property type="match status" value="1"/>
</dbReference>
<evidence type="ECO:0000256" key="4">
    <source>
        <dbReference type="ARBA" id="ARBA00022475"/>
    </source>
</evidence>
<dbReference type="RefSeq" id="WP_246409022.1">
    <property type="nucleotide sequence ID" value="NZ_JACHIP010000003.1"/>
</dbReference>
<feature type="domain" description="Flagellar motor switch protein FliN-like C-terminal" evidence="9">
    <location>
        <begin position="123"/>
        <end position="192"/>
    </location>
</feature>
<keyword evidence="10" id="KW-0966">Cell projection</keyword>
<keyword evidence="7" id="KW-0472">Membrane</keyword>
<dbReference type="GO" id="GO:0003774">
    <property type="term" value="F:cytoskeletal motor activity"/>
    <property type="evidence" value="ECO:0007669"/>
    <property type="project" value="InterPro"/>
</dbReference>
<feature type="region of interest" description="Disordered" evidence="8">
    <location>
        <begin position="1"/>
        <end position="107"/>
    </location>
</feature>
<dbReference type="PANTHER" id="PTHR43484">
    <property type="match status" value="1"/>
</dbReference>